<feature type="chain" id="PRO_5014889499" description="Secreted protein" evidence="2">
    <location>
        <begin position="30"/>
        <end position="935"/>
    </location>
</feature>
<name>A0A2M8LQE7_9ACTN</name>
<organism evidence="3 4">
    <name type="scientific">Streptomyces carminius</name>
    <dbReference type="NCBI Taxonomy" id="2665496"/>
    <lineage>
        <taxon>Bacteria</taxon>
        <taxon>Bacillati</taxon>
        <taxon>Actinomycetota</taxon>
        <taxon>Actinomycetes</taxon>
        <taxon>Kitasatosporales</taxon>
        <taxon>Streptomycetaceae</taxon>
        <taxon>Streptomyces</taxon>
    </lineage>
</organism>
<feature type="region of interest" description="Disordered" evidence="1">
    <location>
        <begin position="123"/>
        <end position="161"/>
    </location>
</feature>
<feature type="signal peptide" evidence="2">
    <location>
        <begin position="1"/>
        <end position="29"/>
    </location>
</feature>
<dbReference type="SUPFAM" id="SSF53474">
    <property type="entry name" value="alpha/beta-Hydrolases"/>
    <property type="match status" value="1"/>
</dbReference>
<sequence>MRVPRMTAALAALAALCTVAAGVPGVAQAQPAEPVPPPPSSSAPPGGELPEGWGLSGEGPARQLVWRSAGPVPLTGAAVGFYAGDRLLGHPVADADGRTFRLALRQVRPERLERLEVRAGGLRLDEPGPVAEQRPGHPPPSVRPRAVLPANSVDPGTPGEYGTVTGEYELPPVPLPGFDTPVEMRAVVVAPTGAEGRRPLALFLHGRHGTCYTDGEEWPTGEWPCPSGAKPVPSHRGYLKDQELLASQGYVTVSVSANGINSQDYLAKDGGAQARSSLVRLHLARWADWSADPATAPAAVRSAPPADLSKVLLVGHSRGGEGVNRAAMDSLYPPPAEEDGYGGETRWTIRGTAHIAPTAFGQNPVPDVPSMTILPGCDGDVSDLQGQVYADATRGVSRGAALHSVVYLVGANHNFFNSEWTPGEAEAPAADDFQDWGEDNPDPVCSPTAAGTRLTAAQQHTAGATYLAAAARLFVEGDDRVRPLLDGSGVRAPSAGPAQVLTHAVGAHRTPAFLPDDEPAVTGGRLCRQVHPDPATACLDPAEDGRSPHFVWMLTNDEPGRHAVALEWSAPGSAAAVRVTPAEPVSVAGAEALALRLMVPPNTTGTRFDVALTDASGRRAELGRVSVDGLPGSERTVSHWAREVRVPLAAVAEAGLDPERIESLELTPRSASGRAWLVDSWGWRPGTPEAEPAALTRIDLGHLTVDEGDSGVRTHRVPVRISGQGSGQARLFVPEPGSEDIAVRTVTVRPGDVPDLPVEVEGNTRFGSDLSQYTAAKAVSGTVIGSASGTVTARNDDPLPEITVTPVADRVAEGQKLTWRVSLDEEIDAYVLGWFRPVPVDGGTELSTTDLDRTWLEDYQNVPALPERPLSEVGDDLRVYLALPPDDPSTEVSVPVAVDELAEPEESLRLRLLVEDGSGNPVEGPLVTGGVRDAP</sequence>
<evidence type="ECO:0000256" key="1">
    <source>
        <dbReference type="SAM" id="MobiDB-lite"/>
    </source>
</evidence>
<evidence type="ECO:0000313" key="4">
    <source>
        <dbReference type="Proteomes" id="UP000230407"/>
    </source>
</evidence>
<evidence type="ECO:0000313" key="3">
    <source>
        <dbReference type="EMBL" id="PJE94183.1"/>
    </source>
</evidence>
<protein>
    <recommendedName>
        <fullName evidence="5">Secreted protein</fullName>
    </recommendedName>
</protein>
<keyword evidence="4" id="KW-1185">Reference proteome</keyword>
<accession>A0A2M8LQE7</accession>
<dbReference type="Gene3D" id="3.40.50.1820">
    <property type="entry name" value="alpha/beta hydrolase"/>
    <property type="match status" value="1"/>
</dbReference>
<dbReference type="Proteomes" id="UP000230407">
    <property type="component" value="Unassembled WGS sequence"/>
</dbReference>
<comment type="caution">
    <text evidence="3">The sequence shown here is derived from an EMBL/GenBank/DDBJ whole genome shotgun (WGS) entry which is preliminary data.</text>
</comment>
<evidence type="ECO:0000256" key="2">
    <source>
        <dbReference type="SAM" id="SignalP"/>
    </source>
</evidence>
<keyword evidence="2" id="KW-0732">Signal</keyword>
<feature type="region of interest" description="Disordered" evidence="1">
    <location>
        <begin position="28"/>
        <end position="58"/>
    </location>
</feature>
<dbReference type="AlphaFoldDB" id="A0A2M8LQE7"/>
<dbReference type="RefSeq" id="WP_100204795.1">
    <property type="nucleotide sequence ID" value="NZ_PGGW01000069.1"/>
</dbReference>
<feature type="compositionally biased region" description="Low complexity" evidence="1">
    <location>
        <begin position="43"/>
        <end position="53"/>
    </location>
</feature>
<evidence type="ECO:0008006" key="5">
    <source>
        <dbReference type="Google" id="ProtNLM"/>
    </source>
</evidence>
<proteinExistence type="predicted"/>
<gene>
    <name evidence="3" type="ORF">CUT44_28240</name>
</gene>
<reference evidence="3 4" key="1">
    <citation type="submission" date="2017-11" db="EMBL/GenBank/DDBJ databases">
        <title>Streptomyces carmine sp. nov., a novel actinomycete isolated from Sophora alopecuroides in Xinjiang, China.</title>
        <authorList>
            <person name="Wang Y."/>
            <person name="Luo X."/>
            <person name="Wan C."/>
            <person name="Zhang L."/>
        </authorList>
    </citation>
    <scope>NUCLEOTIDE SEQUENCE [LARGE SCALE GENOMIC DNA]</scope>
    <source>
        <strain evidence="3 4">TRM SA0054</strain>
    </source>
</reference>
<dbReference type="EMBL" id="PGGW01000069">
    <property type="protein sequence ID" value="PJE94183.1"/>
    <property type="molecule type" value="Genomic_DNA"/>
</dbReference>
<dbReference type="InterPro" id="IPR029058">
    <property type="entry name" value="AB_hydrolase_fold"/>
</dbReference>
<feature type="compositionally biased region" description="Pro residues" evidence="1">
    <location>
        <begin position="33"/>
        <end position="42"/>
    </location>
</feature>